<dbReference type="Pfam" id="PF02415">
    <property type="entry name" value="Chlam_PMP"/>
    <property type="match status" value="2"/>
</dbReference>
<protein>
    <submittedName>
        <fullName evidence="10">Polymorphic outer membrane protein, putative</fullName>
    </submittedName>
</protein>
<organism evidence="10 11">
    <name type="scientific">Trichomonas vaginalis (strain ATCC PRA-98 / G3)</name>
    <dbReference type="NCBI Taxonomy" id="412133"/>
    <lineage>
        <taxon>Eukaryota</taxon>
        <taxon>Metamonada</taxon>
        <taxon>Parabasalia</taxon>
        <taxon>Trichomonadida</taxon>
        <taxon>Trichomonadidae</taxon>
        <taxon>Trichomonas</taxon>
    </lineage>
</organism>
<reference evidence="10" key="1">
    <citation type="submission" date="2006-10" db="EMBL/GenBank/DDBJ databases">
        <authorList>
            <person name="Amadeo P."/>
            <person name="Zhao Q."/>
            <person name="Wortman J."/>
            <person name="Fraser-Liggett C."/>
            <person name="Carlton J."/>
        </authorList>
    </citation>
    <scope>NUCLEOTIDE SEQUENCE</scope>
    <source>
        <strain evidence="10">G3</strain>
    </source>
</reference>
<evidence type="ECO:0000256" key="4">
    <source>
        <dbReference type="ARBA" id="ARBA00022525"/>
    </source>
</evidence>
<dbReference type="EMBL" id="DS114011">
    <property type="protein sequence ID" value="EAX91778.1"/>
    <property type="molecule type" value="Genomic_DNA"/>
</dbReference>
<dbReference type="SMR" id="A2FTI8"/>
<keyword evidence="7" id="KW-0998">Cell outer membrane</keyword>
<dbReference type="GO" id="GO:0005576">
    <property type="term" value="C:extracellular region"/>
    <property type="evidence" value="ECO:0007669"/>
    <property type="project" value="UniProtKB-SubCell"/>
</dbReference>
<dbReference type="InterPro" id="IPR003368">
    <property type="entry name" value="POMP_repeat"/>
</dbReference>
<name>A2FTI8_TRIV3</name>
<keyword evidence="6 8" id="KW-0472">Membrane</keyword>
<comment type="subcellular location">
    <subcellularLocation>
        <location evidence="1">Cell envelope</location>
    </subcellularLocation>
    <subcellularLocation>
        <location evidence="2">Cell outer membrane</location>
    </subcellularLocation>
    <subcellularLocation>
        <location evidence="3">Secreted</location>
    </subcellularLocation>
</comment>
<evidence type="ECO:0000256" key="9">
    <source>
        <dbReference type="SAM" id="SignalP"/>
    </source>
</evidence>
<evidence type="ECO:0000256" key="1">
    <source>
        <dbReference type="ARBA" id="ARBA00004196"/>
    </source>
</evidence>
<keyword evidence="4" id="KW-0964">Secreted</keyword>
<keyword evidence="11" id="KW-1185">Reference proteome</keyword>
<dbReference type="InterPro" id="IPR011050">
    <property type="entry name" value="Pectin_lyase_fold/virulence"/>
</dbReference>
<evidence type="ECO:0000256" key="3">
    <source>
        <dbReference type="ARBA" id="ARBA00004613"/>
    </source>
</evidence>
<dbReference type="VEuPathDB" id="TrichDB:TVAG_142620"/>
<keyword evidence="8" id="KW-0812">Transmembrane</keyword>
<dbReference type="Proteomes" id="UP000001542">
    <property type="component" value="Unassembled WGS sequence"/>
</dbReference>
<dbReference type="AlphaFoldDB" id="A2FTI8"/>
<feature type="signal peptide" evidence="9">
    <location>
        <begin position="1"/>
        <end position="15"/>
    </location>
</feature>
<reference evidence="10" key="2">
    <citation type="journal article" date="2007" name="Science">
        <title>Draft genome sequence of the sexually transmitted pathogen Trichomonas vaginalis.</title>
        <authorList>
            <person name="Carlton J.M."/>
            <person name="Hirt R.P."/>
            <person name="Silva J.C."/>
            <person name="Delcher A.L."/>
            <person name="Schatz M."/>
            <person name="Zhao Q."/>
            <person name="Wortman J.R."/>
            <person name="Bidwell S.L."/>
            <person name="Alsmark U.C.M."/>
            <person name="Besteiro S."/>
            <person name="Sicheritz-Ponten T."/>
            <person name="Noel C.J."/>
            <person name="Dacks J.B."/>
            <person name="Foster P.G."/>
            <person name="Simillion C."/>
            <person name="Van de Peer Y."/>
            <person name="Miranda-Saavedra D."/>
            <person name="Barton G.J."/>
            <person name="Westrop G.D."/>
            <person name="Mueller S."/>
            <person name="Dessi D."/>
            <person name="Fiori P.L."/>
            <person name="Ren Q."/>
            <person name="Paulsen I."/>
            <person name="Zhang H."/>
            <person name="Bastida-Corcuera F.D."/>
            <person name="Simoes-Barbosa A."/>
            <person name="Brown M.T."/>
            <person name="Hayes R.D."/>
            <person name="Mukherjee M."/>
            <person name="Okumura C.Y."/>
            <person name="Schneider R."/>
            <person name="Smith A.J."/>
            <person name="Vanacova S."/>
            <person name="Villalvazo M."/>
            <person name="Haas B.J."/>
            <person name="Pertea M."/>
            <person name="Feldblyum T.V."/>
            <person name="Utterback T.R."/>
            <person name="Shu C.L."/>
            <person name="Osoegawa K."/>
            <person name="de Jong P.J."/>
            <person name="Hrdy I."/>
            <person name="Horvathova L."/>
            <person name="Zubacova Z."/>
            <person name="Dolezal P."/>
            <person name="Malik S.B."/>
            <person name="Logsdon J.M. Jr."/>
            <person name="Henze K."/>
            <person name="Gupta A."/>
            <person name="Wang C.C."/>
            <person name="Dunne R.L."/>
            <person name="Upcroft J.A."/>
            <person name="Upcroft P."/>
            <person name="White O."/>
            <person name="Salzberg S.L."/>
            <person name="Tang P."/>
            <person name="Chiu C.-H."/>
            <person name="Lee Y.-S."/>
            <person name="Embley T.M."/>
            <person name="Coombs G.H."/>
            <person name="Mottram J.C."/>
            <person name="Tachezy J."/>
            <person name="Fraser-Liggett C.M."/>
            <person name="Johnson P.J."/>
        </authorList>
    </citation>
    <scope>NUCLEOTIDE SEQUENCE [LARGE SCALE GENOMIC DNA]</scope>
    <source>
        <strain evidence="10">G3</strain>
    </source>
</reference>
<feature type="transmembrane region" description="Helical" evidence="8">
    <location>
        <begin position="492"/>
        <end position="514"/>
    </location>
</feature>
<dbReference type="PANTHER" id="PTHR11319">
    <property type="entry name" value="G PROTEIN-COUPLED RECEPTOR-RELATED"/>
    <property type="match status" value="1"/>
</dbReference>
<dbReference type="RefSeq" id="XP_001304708.1">
    <property type="nucleotide sequence ID" value="XM_001304707.1"/>
</dbReference>
<evidence type="ECO:0000256" key="6">
    <source>
        <dbReference type="ARBA" id="ARBA00023136"/>
    </source>
</evidence>
<evidence type="ECO:0000313" key="11">
    <source>
        <dbReference type="Proteomes" id="UP000001542"/>
    </source>
</evidence>
<evidence type="ECO:0000256" key="5">
    <source>
        <dbReference type="ARBA" id="ARBA00022729"/>
    </source>
</evidence>
<evidence type="ECO:0000256" key="7">
    <source>
        <dbReference type="ARBA" id="ARBA00023237"/>
    </source>
</evidence>
<evidence type="ECO:0000256" key="8">
    <source>
        <dbReference type="SAM" id="Phobius"/>
    </source>
</evidence>
<dbReference type="VEuPathDB" id="TrichDB:TVAGG3_0877770"/>
<dbReference type="PANTHER" id="PTHR11319:SF35">
    <property type="entry name" value="OUTER MEMBRANE PROTEIN PMPC-RELATED"/>
    <property type="match status" value="1"/>
</dbReference>
<keyword evidence="5 9" id="KW-0732">Signal</keyword>
<accession>A2FTI8</accession>
<keyword evidence="8" id="KW-1133">Transmembrane helix</keyword>
<dbReference type="SUPFAM" id="SSF51126">
    <property type="entry name" value="Pectin lyase-like"/>
    <property type="match status" value="1"/>
</dbReference>
<sequence length="572" mass="64436">MKLLLFFLRSNICTAPSFISKDTRYVYEIGNITSYSNVNFKENQTIFYLLSTISISNCNFSNNTAFGRHIESRDGGAILVLNSCLTIINGKFEACMADYGGAISSQSSDTFMSGVTFKNNKAFKFGGAVMDYSSKGFELDIINCTFDGNVANYYGGGISCSNIRDIDIHQSKFYNNTAGMSGGGLHIWCCQSIYLYSTEFKNNTVEQDKLVVKSNNNSIPKFYNDENIISRFQPKGGGAIFISSKATFDEVYTWVDAYQLCFRGNKASSFSTNNPRGDSQLINGTGNTIMLKGTVCFRMRFSNVPDEIFNNRNEFTIDSQASIENAHSKMETCPKMESDGLPYPTTIYKYPQIKNKNNESITSYVPSPTGYTYYATRITKDYQYPDKNLMITAQKNYTHVPFINETHSSKISAPAAPNGSSYSYTLTITLVEIESGVYTLSKTLTYKNETLTVTFIRYYYTFRTLIETITETLILIQFQEDIPSSKTPVSKIILISTLVLASALILAMIGLFLYRKNREAKEDDDDDESVNDTYNDNYETRTEAILELSEGDSIDNEDPNFAEDQRYLENDF</sequence>
<gene>
    <name evidence="10" type="ORF">TVAG_142620</name>
</gene>
<evidence type="ECO:0000256" key="2">
    <source>
        <dbReference type="ARBA" id="ARBA00004442"/>
    </source>
</evidence>
<feature type="chain" id="PRO_5013333987" evidence="9">
    <location>
        <begin position="16"/>
        <end position="572"/>
    </location>
</feature>
<evidence type="ECO:0000313" key="10">
    <source>
        <dbReference type="EMBL" id="EAX91778.1"/>
    </source>
</evidence>
<dbReference type="KEGG" id="tva:4749480"/>
<dbReference type="InParanoid" id="A2FTI8"/>
<proteinExistence type="predicted"/>